<feature type="signal peptide" evidence="1">
    <location>
        <begin position="1"/>
        <end position="20"/>
    </location>
</feature>
<keyword evidence="1" id="KW-0732">Signal</keyword>
<sequence>MTGRVRYAFLGVALTAAAPATLLSQIAPGLWEFSGPRNAPVRRVCLREPEVLARVEHQRRNCTQSIVRNDSITAIVDYTCPGAGFGNSKITMLTPRSMRIETQGISGEAPFAYVVQARRIGPCPAH</sequence>
<gene>
    <name evidence="2" type="ORF">G7078_08500</name>
</gene>
<name>A0A6G7ZPF9_9SPHN</name>
<evidence type="ECO:0000313" key="3">
    <source>
        <dbReference type="Proteomes" id="UP000502502"/>
    </source>
</evidence>
<feature type="chain" id="PRO_5026020593" description="DUF3617 family protein" evidence="1">
    <location>
        <begin position="21"/>
        <end position="126"/>
    </location>
</feature>
<keyword evidence="3" id="KW-1185">Reference proteome</keyword>
<dbReference type="Proteomes" id="UP000502502">
    <property type="component" value="Chromosome"/>
</dbReference>
<dbReference type="EMBL" id="CP049871">
    <property type="protein sequence ID" value="QIL02818.1"/>
    <property type="molecule type" value="Genomic_DNA"/>
</dbReference>
<dbReference type="InterPro" id="IPR022061">
    <property type="entry name" value="DUF3617"/>
</dbReference>
<dbReference type="AlphaFoldDB" id="A0A6G7ZPF9"/>
<dbReference type="Pfam" id="PF12276">
    <property type="entry name" value="DUF3617"/>
    <property type="match status" value="1"/>
</dbReference>
<reference evidence="2 3" key="1">
    <citation type="submission" date="2020-03" db="EMBL/GenBank/DDBJ databases">
        <title>Sphingomonas sp. nov., isolated from fish.</title>
        <authorList>
            <person name="Hyun D.-W."/>
            <person name="Bae J.-W."/>
        </authorList>
    </citation>
    <scope>NUCLEOTIDE SEQUENCE [LARGE SCALE GENOMIC DNA]</scope>
    <source>
        <strain evidence="2 3">HDW15C</strain>
    </source>
</reference>
<evidence type="ECO:0000256" key="1">
    <source>
        <dbReference type="SAM" id="SignalP"/>
    </source>
</evidence>
<accession>A0A6G7ZPF9</accession>
<evidence type="ECO:0008006" key="4">
    <source>
        <dbReference type="Google" id="ProtNLM"/>
    </source>
</evidence>
<dbReference type="KEGG" id="ssin:G7078_08500"/>
<organism evidence="2 3">
    <name type="scientific">Sphingomonas sinipercae</name>
    <dbReference type="NCBI Taxonomy" id="2714944"/>
    <lineage>
        <taxon>Bacteria</taxon>
        <taxon>Pseudomonadati</taxon>
        <taxon>Pseudomonadota</taxon>
        <taxon>Alphaproteobacteria</taxon>
        <taxon>Sphingomonadales</taxon>
        <taxon>Sphingomonadaceae</taxon>
        <taxon>Sphingomonas</taxon>
    </lineage>
</organism>
<evidence type="ECO:0000313" key="2">
    <source>
        <dbReference type="EMBL" id="QIL02818.1"/>
    </source>
</evidence>
<dbReference type="RefSeq" id="WP_166095033.1">
    <property type="nucleotide sequence ID" value="NZ_CP049871.1"/>
</dbReference>
<proteinExistence type="predicted"/>
<protein>
    <recommendedName>
        <fullName evidence="4">DUF3617 family protein</fullName>
    </recommendedName>
</protein>